<reference evidence="7" key="1">
    <citation type="submission" date="2016-10" db="EMBL/GenBank/DDBJ databases">
        <authorList>
            <person name="Varghese N."/>
            <person name="Submissions S."/>
        </authorList>
    </citation>
    <scope>NUCLEOTIDE SEQUENCE [LARGE SCALE GENOMIC DNA]</scope>
    <source>
        <strain evidence="7">DSM 16108</strain>
    </source>
</reference>
<evidence type="ECO:0000256" key="1">
    <source>
        <dbReference type="ARBA" id="ARBA00000073"/>
    </source>
</evidence>
<evidence type="ECO:0000313" key="6">
    <source>
        <dbReference type="EMBL" id="SFK44687.1"/>
    </source>
</evidence>
<feature type="active site" evidence="3">
    <location>
        <position position="134"/>
    </location>
</feature>
<name>A0A1I3ZKX3_9LACT</name>
<dbReference type="Proteomes" id="UP000199589">
    <property type="component" value="Unassembled WGS sequence"/>
</dbReference>
<dbReference type="GO" id="GO:0000455">
    <property type="term" value="P:enzyme-directed rRNA pseudouridine synthesis"/>
    <property type="evidence" value="ECO:0007669"/>
    <property type="project" value="TreeGrafter"/>
</dbReference>
<protein>
    <recommendedName>
        <fullName evidence="4">Pseudouridine synthase</fullName>
        <ecNumber evidence="4">5.4.99.-</ecNumber>
    </recommendedName>
</protein>
<dbReference type="GO" id="GO:0003723">
    <property type="term" value="F:RNA binding"/>
    <property type="evidence" value="ECO:0007669"/>
    <property type="project" value="InterPro"/>
</dbReference>
<dbReference type="Gene3D" id="3.30.2350.10">
    <property type="entry name" value="Pseudouridine synthase"/>
    <property type="match status" value="1"/>
</dbReference>
<comment type="similarity">
    <text evidence="2 4">Belongs to the pseudouridine synthase RluA family.</text>
</comment>
<dbReference type="PANTHER" id="PTHR21600:SF35">
    <property type="entry name" value="PSEUDOURIDINE SYNTHASE"/>
    <property type="match status" value="1"/>
</dbReference>
<evidence type="ECO:0000313" key="7">
    <source>
        <dbReference type="Proteomes" id="UP000199589"/>
    </source>
</evidence>
<dbReference type="EMBL" id="FOSJ01000035">
    <property type="protein sequence ID" value="SFK44687.1"/>
    <property type="molecule type" value="Genomic_DNA"/>
</dbReference>
<dbReference type="PROSITE" id="PS01129">
    <property type="entry name" value="PSI_RLU"/>
    <property type="match status" value="1"/>
</dbReference>
<keyword evidence="4" id="KW-0413">Isomerase</keyword>
<dbReference type="InterPro" id="IPR006225">
    <property type="entry name" value="PsdUridine_synth_RluC/D"/>
</dbReference>
<dbReference type="InterPro" id="IPR006145">
    <property type="entry name" value="PsdUridine_synth_RsuA/RluA"/>
</dbReference>
<dbReference type="OrthoDB" id="9807829at2"/>
<sequence length="297" mass="34232">MIIEWKYKETEPRTLKAFLKEKKVSKKMLAKVKFSGGQLQVNGEEVRVRHTLNAGDTIRMSIPIEPANPHLKPSEKSLDILFEDEYYLIVNKPAGVASVPSSTHREDTMANRIRGYIEKKQYMHKTVHVVTRLDRDTSGAMIFAKNALAHSMIDQNMRKQEVEKLYQVIISDVMTENHSFIEAPIGRTTDSIITRKVRIDGKPSLTEYWVEERFNNATLVKVKLHTGRTHQIRVHFSHIDCPLLGDDLYGEKSGYFYRQALHCSELTFKHPFTEQLLQVYAPLPNDLNELIEALRGK</sequence>
<accession>A0A1I3ZKX3</accession>
<feature type="domain" description="Pseudouridine synthase RsuA/RluA-like" evidence="5">
    <location>
        <begin position="86"/>
        <end position="238"/>
    </location>
</feature>
<dbReference type="InterPro" id="IPR006224">
    <property type="entry name" value="PsdUridine_synth_RluA-like_CS"/>
</dbReference>
<keyword evidence="7" id="KW-1185">Reference proteome</keyword>
<dbReference type="AlphaFoldDB" id="A0A1I3ZKX3"/>
<comment type="catalytic activity">
    <reaction evidence="1 4">
        <text>a uridine in RNA = a pseudouridine in RNA</text>
        <dbReference type="Rhea" id="RHEA:48348"/>
        <dbReference type="Rhea" id="RHEA-COMP:12068"/>
        <dbReference type="Rhea" id="RHEA-COMP:12069"/>
        <dbReference type="ChEBI" id="CHEBI:65314"/>
        <dbReference type="ChEBI" id="CHEBI:65315"/>
    </reaction>
</comment>
<dbReference type="Pfam" id="PF00849">
    <property type="entry name" value="PseudoU_synth_2"/>
    <property type="match status" value="1"/>
</dbReference>
<dbReference type="InterPro" id="IPR020103">
    <property type="entry name" value="PsdUridine_synth_cat_dom_sf"/>
</dbReference>
<dbReference type="InterPro" id="IPR050188">
    <property type="entry name" value="RluA_PseudoU_synthase"/>
</dbReference>
<dbReference type="CDD" id="cd02869">
    <property type="entry name" value="PseudoU_synth_RluA_like"/>
    <property type="match status" value="1"/>
</dbReference>
<dbReference type="GO" id="GO:0140098">
    <property type="term" value="F:catalytic activity, acting on RNA"/>
    <property type="evidence" value="ECO:0007669"/>
    <property type="project" value="UniProtKB-ARBA"/>
</dbReference>
<evidence type="ECO:0000259" key="5">
    <source>
        <dbReference type="Pfam" id="PF00849"/>
    </source>
</evidence>
<dbReference type="PANTHER" id="PTHR21600">
    <property type="entry name" value="MITOCHONDRIAL RNA PSEUDOURIDINE SYNTHASE"/>
    <property type="match status" value="1"/>
</dbReference>
<dbReference type="EC" id="5.4.99.-" evidence="4"/>
<evidence type="ECO:0000256" key="3">
    <source>
        <dbReference type="PIRSR" id="PIRSR606225-1"/>
    </source>
</evidence>
<evidence type="ECO:0000256" key="4">
    <source>
        <dbReference type="RuleBase" id="RU362028"/>
    </source>
</evidence>
<dbReference type="RefSeq" id="WP_091898104.1">
    <property type="nucleotide sequence ID" value="NZ_FOSJ01000035.1"/>
</dbReference>
<dbReference type="SUPFAM" id="SSF55120">
    <property type="entry name" value="Pseudouridine synthase"/>
    <property type="match status" value="1"/>
</dbReference>
<gene>
    <name evidence="6" type="ORF">SAMN04488569_103515</name>
</gene>
<proteinExistence type="inferred from homology"/>
<dbReference type="NCBIfam" id="TIGR00005">
    <property type="entry name" value="rluA_subfam"/>
    <property type="match status" value="1"/>
</dbReference>
<comment type="function">
    <text evidence="4">Responsible for synthesis of pseudouridine from uracil.</text>
</comment>
<organism evidence="6 7">
    <name type="scientific">Marinilactibacillus piezotolerans</name>
    <dbReference type="NCBI Taxonomy" id="258723"/>
    <lineage>
        <taxon>Bacteria</taxon>
        <taxon>Bacillati</taxon>
        <taxon>Bacillota</taxon>
        <taxon>Bacilli</taxon>
        <taxon>Lactobacillales</taxon>
        <taxon>Carnobacteriaceae</taxon>
        <taxon>Marinilactibacillus</taxon>
    </lineage>
</organism>
<dbReference type="GO" id="GO:0009982">
    <property type="term" value="F:pseudouridine synthase activity"/>
    <property type="evidence" value="ECO:0007669"/>
    <property type="project" value="InterPro"/>
</dbReference>
<evidence type="ECO:0000256" key="2">
    <source>
        <dbReference type="ARBA" id="ARBA00010876"/>
    </source>
</evidence>